<dbReference type="EMBL" id="GBXM01064645">
    <property type="protein sequence ID" value="JAH43932.1"/>
    <property type="molecule type" value="Transcribed_RNA"/>
</dbReference>
<evidence type="ECO:0000313" key="1">
    <source>
        <dbReference type="EMBL" id="JAH43932.1"/>
    </source>
</evidence>
<accession>A0A0E9SRR5</accession>
<name>A0A0E9SRR5_ANGAN</name>
<proteinExistence type="predicted"/>
<sequence length="24" mass="2959">MHQVTHRLFGSPFCEYHVEYAFLF</sequence>
<protein>
    <submittedName>
        <fullName evidence="1">Uncharacterized protein</fullName>
    </submittedName>
</protein>
<dbReference type="AlphaFoldDB" id="A0A0E9SRR5"/>
<reference evidence="1" key="2">
    <citation type="journal article" date="2015" name="Fish Shellfish Immunol.">
        <title>Early steps in the European eel (Anguilla anguilla)-Vibrio vulnificus interaction in the gills: Role of the RtxA13 toxin.</title>
        <authorList>
            <person name="Callol A."/>
            <person name="Pajuelo D."/>
            <person name="Ebbesson L."/>
            <person name="Teles M."/>
            <person name="MacKenzie S."/>
            <person name="Amaro C."/>
        </authorList>
    </citation>
    <scope>NUCLEOTIDE SEQUENCE</scope>
</reference>
<organism evidence="1">
    <name type="scientific">Anguilla anguilla</name>
    <name type="common">European freshwater eel</name>
    <name type="synonym">Muraena anguilla</name>
    <dbReference type="NCBI Taxonomy" id="7936"/>
    <lineage>
        <taxon>Eukaryota</taxon>
        <taxon>Metazoa</taxon>
        <taxon>Chordata</taxon>
        <taxon>Craniata</taxon>
        <taxon>Vertebrata</taxon>
        <taxon>Euteleostomi</taxon>
        <taxon>Actinopterygii</taxon>
        <taxon>Neopterygii</taxon>
        <taxon>Teleostei</taxon>
        <taxon>Anguilliformes</taxon>
        <taxon>Anguillidae</taxon>
        <taxon>Anguilla</taxon>
    </lineage>
</organism>
<reference evidence="1" key="1">
    <citation type="submission" date="2014-11" db="EMBL/GenBank/DDBJ databases">
        <authorList>
            <person name="Amaro Gonzalez C."/>
        </authorList>
    </citation>
    <scope>NUCLEOTIDE SEQUENCE</scope>
</reference>